<dbReference type="EMBL" id="LR796383">
    <property type="protein sequence ID" value="CAB4140906.1"/>
    <property type="molecule type" value="Genomic_DNA"/>
</dbReference>
<accession>A0A6J5M6Y4</accession>
<gene>
    <name evidence="1" type="ORF">UFOVP399_14</name>
</gene>
<organism evidence="1">
    <name type="scientific">uncultured Caudovirales phage</name>
    <dbReference type="NCBI Taxonomy" id="2100421"/>
    <lineage>
        <taxon>Viruses</taxon>
        <taxon>Duplodnaviria</taxon>
        <taxon>Heunggongvirae</taxon>
        <taxon>Uroviricota</taxon>
        <taxon>Caudoviricetes</taxon>
        <taxon>Peduoviridae</taxon>
        <taxon>Maltschvirus</taxon>
        <taxon>Maltschvirus maltsch</taxon>
    </lineage>
</organism>
<sequence length="88" mass="10219">MNEFDNPVERQVEHRGHTILLSSEKCLGGWLMKYYSVFRKSDGYECTSGFSNDEDTLDTWVQILRDRIDAELLEADQWGENAEIEGTE</sequence>
<name>A0A6J5M6Y4_9CAUD</name>
<evidence type="ECO:0000313" key="1">
    <source>
        <dbReference type="EMBL" id="CAB4140906.1"/>
    </source>
</evidence>
<protein>
    <submittedName>
        <fullName evidence="1">Uncharacterized protein</fullName>
    </submittedName>
</protein>
<reference evidence="1" key="1">
    <citation type="submission" date="2020-04" db="EMBL/GenBank/DDBJ databases">
        <authorList>
            <person name="Chiriac C."/>
            <person name="Salcher M."/>
            <person name="Ghai R."/>
            <person name="Kavagutti S V."/>
        </authorList>
    </citation>
    <scope>NUCLEOTIDE SEQUENCE</scope>
</reference>
<proteinExistence type="predicted"/>